<evidence type="ECO:0000256" key="11">
    <source>
        <dbReference type="ARBA" id="ARBA00042775"/>
    </source>
</evidence>
<evidence type="ECO:0000256" key="7">
    <source>
        <dbReference type="ARBA" id="ARBA00023186"/>
    </source>
</evidence>
<keyword evidence="8 12" id="KW-0413">Isomerase</keyword>
<dbReference type="PANTHER" id="PTHR47529:SF1">
    <property type="entry name" value="PERIPLASMIC CHAPERONE PPID"/>
    <property type="match status" value="1"/>
</dbReference>
<keyword evidence="5 13" id="KW-1133">Transmembrane helix</keyword>
<dbReference type="InterPro" id="IPR052029">
    <property type="entry name" value="PpiD_chaperone"/>
</dbReference>
<evidence type="ECO:0000256" key="6">
    <source>
        <dbReference type="ARBA" id="ARBA00023136"/>
    </source>
</evidence>
<keyword evidence="12" id="KW-0697">Rotamase</keyword>
<dbReference type="Pfam" id="PF13624">
    <property type="entry name" value="SurA_N_3"/>
    <property type="match status" value="1"/>
</dbReference>
<keyword evidence="6 13" id="KW-0472">Membrane</keyword>
<evidence type="ECO:0000313" key="15">
    <source>
        <dbReference type="EMBL" id="GAA4000750.1"/>
    </source>
</evidence>
<comment type="caution">
    <text evidence="15">The sequence shown here is derived from an EMBL/GenBank/DDBJ whole genome shotgun (WGS) entry which is preliminary data.</text>
</comment>
<dbReference type="PANTHER" id="PTHR47529">
    <property type="entry name" value="PEPTIDYL-PROLYL CIS-TRANS ISOMERASE D"/>
    <property type="match status" value="1"/>
</dbReference>
<protein>
    <recommendedName>
        <fullName evidence="10">Periplasmic chaperone PpiD</fullName>
    </recommendedName>
    <alternativeName>
        <fullName evidence="11">Periplasmic folding chaperone</fullName>
    </alternativeName>
</protein>
<comment type="similarity">
    <text evidence="9">Belongs to the PpiD chaperone family.</text>
</comment>
<dbReference type="SUPFAM" id="SSF54534">
    <property type="entry name" value="FKBP-like"/>
    <property type="match status" value="1"/>
</dbReference>
<evidence type="ECO:0000256" key="1">
    <source>
        <dbReference type="ARBA" id="ARBA00004382"/>
    </source>
</evidence>
<evidence type="ECO:0000256" key="12">
    <source>
        <dbReference type="PROSITE-ProRule" id="PRU00278"/>
    </source>
</evidence>
<accession>A0ABP7RQG9</accession>
<dbReference type="InterPro" id="IPR000297">
    <property type="entry name" value="PPIase_PpiC"/>
</dbReference>
<dbReference type="RefSeq" id="WP_103045478.1">
    <property type="nucleotide sequence ID" value="NZ_BAABBP010000026.1"/>
</dbReference>
<organism evidence="15 16">
    <name type="scientific">Comamonas faecalis</name>
    <dbReference type="NCBI Taxonomy" id="1387849"/>
    <lineage>
        <taxon>Bacteria</taxon>
        <taxon>Pseudomonadati</taxon>
        <taxon>Pseudomonadota</taxon>
        <taxon>Betaproteobacteria</taxon>
        <taxon>Burkholderiales</taxon>
        <taxon>Comamonadaceae</taxon>
        <taxon>Comamonas</taxon>
    </lineage>
</organism>
<dbReference type="Gene3D" id="1.10.4030.10">
    <property type="entry name" value="Porin chaperone SurA, peptide-binding domain"/>
    <property type="match status" value="1"/>
</dbReference>
<evidence type="ECO:0000256" key="8">
    <source>
        <dbReference type="ARBA" id="ARBA00023235"/>
    </source>
</evidence>
<dbReference type="EMBL" id="BAABBP010000026">
    <property type="protein sequence ID" value="GAA4000750.1"/>
    <property type="molecule type" value="Genomic_DNA"/>
</dbReference>
<evidence type="ECO:0000256" key="13">
    <source>
        <dbReference type="SAM" id="Phobius"/>
    </source>
</evidence>
<evidence type="ECO:0000256" key="3">
    <source>
        <dbReference type="ARBA" id="ARBA00022519"/>
    </source>
</evidence>
<reference evidence="16" key="1">
    <citation type="journal article" date="2019" name="Int. J. Syst. Evol. Microbiol.">
        <title>The Global Catalogue of Microorganisms (GCM) 10K type strain sequencing project: providing services to taxonomists for standard genome sequencing and annotation.</title>
        <authorList>
            <consortium name="The Broad Institute Genomics Platform"/>
            <consortium name="The Broad Institute Genome Sequencing Center for Infectious Disease"/>
            <person name="Wu L."/>
            <person name="Ma J."/>
        </authorList>
    </citation>
    <scope>NUCLEOTIDE SEQUENCE [LARGE SCALE GENOMIC DNA]</scope>
    <source>
        <strain evidence="16">JCM 17561</strain>
    </source>
</reference>
<gene>
    <name evidence="15" type="ORF">GCM10022279_25740</name>
</gene>
<keyword evidence="16" id="KW-1185">Reference proteome</keyword>
<name>A0ABP7RQG9_9BURK</name>
<dbReference type="PROSITE" id="PS50198">
    <property type="entry name" value="PPIC_PPIASE_2"/>
    <property type="match status" value="1"/>
</dbReference>
<dbReference type="Gene3D" id="3.10.50.40">
    <property type="match status" value="1"/>
</dbReference>
<evidence type="ECO:0000256" key="2">
    <source>
        <dbReference type="ARBA" id="ARBA00022475"/>
    </source>
</evidence>
<evidence type="ECO:0000256" key="4">
    <source>
        <dbReference type="ARBA" id="ARBA00022692"/>
    </source>
</evidence>
<evidence type="ECO:0000256" key="10">
    <source>
        <dbReference type="ARBA" id="ARBA00040743"/>
    </source>
</evidence>
<evidence type="ECO:0000313" key="16">
    <source>
        <dbReference type="Proteomes" id="UP001501627"/>
    </source>
</evidence>
<dbReference type="InterPro" id="IPR027304">
    <property type="entry name" value="Trigger_fact/SurA_dom_sf"/>
</dbReference>
<sequence length="640" mass="71285">MLESIRKHTKWVMGVLFLLIIPSFVLVGIDANYFSGKSEVVARVGRTDITRDQWDNVHRQESDRIRAQSPGIDAKLLDTDQARYATLERMVHDQVLQAAAQKMHLLTSDARLARELHDIPQIAALRRADGTLDADAYRNLVAAQGMTPEGFEARVRHDLSVNQVMGRLVNTGFNSPAEADLAIGALLQRREIQVARFEPASYAAKVSATDTDLQQYYDGHKNQFQQAEQANVEYVVLDLDAIKAGITLNEDDLRTYYKENAQRLAGQEERRASHILITVDKDAPPAEREAAKAKAEKLLEQVRKDPSSFARVAREESQDPGSAVNGGDLGFFGRGAMVKPFEDAVYALKKGEISDLVETDFGYHIIELTDVKAPAVPSFETMRPGLEAELKQQQAQRKFAEMAESFANTVYEQPDNLQAVADKFNLKIHTATGVTRQPQLQAQGVLANPRFLQALFQPESVQSKRNTEAVELDATTMAAGRVIDYQPAMTLPFDQSKDKARQLYLADRSAQLAREDGQAQLAAWKAKPDSAKGLGAKQLVSRDQADNLPPVLVDAVLQAPIDPLPAWLGVDLGQQGYAVVRLERIAPREEQKPEVQRIEQQQYTQAWISAEAMAYYEWLKKQMDVQIKVDKPTALSANDE</sequence>
<evidence type="ECO:0000256" key="9">
    <source>
        <dbReference type="ARBA" id="ARBA00038408"/>
    </source>
</evidence>
<comment type="subcellular location">
    <subcellularLocation>
        <location evidence="1">Cell inner membrane</location>
        <topology evidence="1">Single-pass type II membrane protein</topology>
        <orientation evidence="1">Periplasmic side</orientation>
    </subcellularLocation>
</comment>
<dbReference type="PROSITE" id="PS01096">
    <property type="entry name" value="PPIC_PPIASE_1"/>
    <property type="match status" value="1"/>
</dbReference>
<dbReference type="InterPro" id="IPR046357">
    <property type="entry name" value="PPIase_dom_sf"/>
</dbReference>
<dbReference type="Pfam" id="PF13616">
    <property type="entry name" value="Rotamase_3"/>
    <property type="match status" value="1"/>
</dbReference>
<keyword evidence="4 13" id="KW-0812">Transmembrane</keyword>
<keyword evidence="2" id="KW-1003">Cell membrane</keyword>
<evidence type="ECO:0000256" key="5">
    <source>
        <dbReference type="ARBA" id="ARBA00022989"/>
    </source>
</evidence>
<feature type="transmembrane region" description="Helical" evidence="13">
    <location>
        <begin position="12"/>
        <end position="34"/>
    </location>
</feature>
<feature type="domain" description="PpiC" evidence="14">
    <location>
        <begin position="267"/>
        <end position="370"/>
    </location>
</feature>
<dbReference type="SUPFAM" id="SSF109998">
    <property type="entry name" value="Triger factor/SurA peptide-binding domain-like"/>
    <property type="match status" value="1"/>
</dbReference>
<keyword evidence="3" id="KW-0997">Cell inner membrane</keyword>
<dbReference type="InterPro" id="IPR023058">
    <property type="entry name" value="PPIase_PpiC_CS"/>
</dbReference>
<evidence type="ECO:0000259" key="14">
    <source>
        <dbReference type="PROSITE" id="PS50198"/>
    </source>
</evidence>
<dbReference type="Proteomes" id="UP001501627">
    <property type="component" value="Unassembled WGS sequence"/>
</dbReference>
<keyword evidence="7" id="KW-0143">Chaperone</keyword>
<proteinExistence type="inferred from homology"/>